<keyword evidence="5" id="KW-0804">Transcription</keyword>
<dbReference type="Pfam" id="PF00847">
    <property type="entry name" value="AP2"/>
    <property type="match status" value="1"/>
</dbReference>
<keyword evidence="3 10" id="KW-0238">DNA-binding</keyword>
<proteinExistence type="inferred from homology"/>
<dbReference type="PANTHER" id="PTHR31839:SF85">
    <property type="entry name" value="AP2_ERF DOMAIN-CONTAINING PROTEIN"/>
    <property type="match status" value="1"/>
</dbReference>
<evidence type="ECO:0000256" key="1">
    <source>
        <dbReference type="ARBA" id="ARBA00004123"/>
    </source>
</evidence>
<gene>
    <name evidence="10" type="ORF">CTI12_AA615930</name>
</gene>
<evidence type="ECO:0000256" key="8">
    <source>
        <dbReference type="SAM" id="MobiDB-lite"/>
    </source>
</evidence>
<feature type="region of interest" description="Disordered" evidence="8">
    <location>
        <begin position="1"/>
        <end position="36"/>
    </location>
</feature>
<evidence type="ECO:0000313" key="11">
    <source>
        <dbReference type="Proteomes" id="UP000245207"/>
    </source>
</evidence>
<dbReference type="PANTHER" id="PTHR31839">
    <property type="entry name" value="DEHYDRATION-RESPONSIVE ELEMENT-BINDING PROTEIN 1D"/>
    <property type="match status" value="1"/>
</dbReference>
<dbReference type="SUPFAM" id="SSF54171">
    <property type="entry name" value="DNA-binding domain"/>
    <property type="match status" value="1"/>
</dbReference>
<dbReference type="PROSITE" id="PS51032">
    <property type="entry name" value="AP2_ERF"/>
    <property type="match status" value="1"/>
</dbReference>
<keyword evidence="11" id="KW-1185">Reference proteome</keyword>
<evidence type="ECO:0000256" key="6">
    <source>
        <dbReference type="ARBA" id="ARBA00023242"/>
    </source>
</evidence>
<accession>A0A2U1KDE6</accession>
<name>A0A2U1KDE6_ARTAN</name>
<evidence type="ECO:0000256" key="5">
    <source>
        <dbReference type="ARBA" id="ARBA00023163"/>
    </source>
</evidence>
<comment type="similarity">
    <text evidence="7">Belongs to the AP2/ERF transcription factor family. ERF subfamily.</text>
</comment>
<reference evidence="10 11" key="1">
    <citation type="journal article" date="2018" name="Mol. Plant">
        <title>The genome of Artemisia annua provides insight into the evolution of Asteraceae family and artemisinin biosynthesis.</title>
        <authorList>
            <person name="Shen Q."/>
            <person name="Zhang L."/>
            <person name="Liao Z."/>
            <person name="Wang S."/>
            <person name="Yan T."/>
            <person name="Shi P."/>
            <person name="Liu M."/>
            <person name="Fu X."/>
            <person name="Pan Q."/>
            <person name="Wang Y."/>
            <person name="Lv Z."/>
            <person name="Lu X."/>
            <person name="Zhang F."/>
            <person name="Jiang W."/>
            <person name="Ma Y."/>
            <person name="Chen M."/>
            <person name="Hao X."/>
            <person name="Li L."/>
            <person name="Tang Y."/>
            <person name="Lv G."/>
            <person name="Zhou Y."/>
            <person name="Sun X."/>
            <person name="Brodelius P.E."/>
            <person name="Rose J.K.C."/>
            <person name="Tang K."/>
        </authorList>
    </citation>
    <scope>NUCLEOTIDE SEQUENCE [LARGE SCALE GENOMIC DNA]</scope>
    <source>
        <strain evidence="11">cv. Huhao1</strain>
        <tissue evidence="10">Leaf</tissue>
    </source>
</reference>
<dbReference type="CDD" id="cd00018">
    <property type="entry name" value="AP2"/>
    <property type="match status" value="1"/>
</dbReference>
<comment type="subcellular location">
    <subcellularLocation>
        <location evidence="1">Nucleus</location>
    </subcellularLocation>
</comment>
<dbReference type="EMBL" id="PKPP01021591">
    <property type="protein sequence ID" value="PWA34775.1"/>
    <property type="molecule type" value="Genomic_DNA"/>
</dbReference>
<dbReference type="STRING" id="35608.A0A2U1KDE6"/>
<evidence type="ECO:0000313" key="10">
    <source>
        <dbReference type="EMBL" id="PWA34775.1"/>
    </source>
</evidence>
<dbReference type="Gene3D" id="3.30.730.10">
    <property type="entry name" value="AP2/ERF domain"/>
    <property type="match status" value="1"/>
</dbReference>
<dbReference type="InterPro" id="IPR001471">
    <property type="entry name" value="AP2/ERF_dom"/>
</dbReference>
<dbReference type="SMART" id="SM00380">
    <property type="entry name" value="AP2"/>
    <property type="match status" value="1"/>
</dbReference>
<sequence>MASSSESSPTARSPHTTGRHPSFHGIRSRSGKWVSEIREPRKSKRIWLGTYPTPEMAAAAYDVAALSLKGSNTVLNFPHFVERYQVPALPEPDLIRSAAGAAASLMKCSMDERVVYQAPSNEFPVADHVNNNNINYDQFMDEEAIFYTPNLYADMAEGMLMSPPRQLMSTYDHSALEDSYGCDDLDGVTLLAGFAKAHPNTLQSVY</sequence>
<dbReference type="InterPro" id="IPR016177">
    <property type="entry name" value="DNA-bd_dom_sf"/>
</dbReference>
<keyword evidence="4" id="KW-0010">Activator</keyword>
<dbReference type="OrthoDB" id="1932364at2759"/>
<evidence type="ECO:0000256" key="7">
    <source>
        <dbReference type="ARBA" id="ARBA00024343"/>
    </source>
</evidence>
<dbReference type="AlphaFoldDB" id="A0A2U1KDE6"/>
<dbReference type="GO" id="GO:0003700">
    <property type="term" value="F:DNA-binding transcription factor activity"/>
    <property type="evidence" value="ECO:0007669"/>
    <property type="project" value="InterPro"/>
</dbReference>
<evidence type="ECO:0000256" key="2">
    <source>
        <dbReference type="ARBA" id="ARBA00023015"/>
    </source>
</evidence>
<dbReference type="Proteomes" id="UP000245207">
    <property type="component" value="Unassembled WGS sequence"/>
</dbReference>
<evidence type="ECO:0000256" key="3">
    <source>
        <dbReference type="ARBA" id="ARBA00023125"/>
    </source>
</evidence>
<dbReference type="InterPro" id="IPR045277">
    <property type="entry name" value="DRE1A-I"/>
</dbReference>
<dbReference type="GO" id="GO:0005634">
    <property type="term" value="C:nucleus"/>
    <property type="evidence" value="ECO:0007669"/>
    <property type="project" value="UniProtKB-SubCell"/>
</dbReference>
<evidence type="ECO:0000259" key="9">
    <source>
        <dbReference type="PROSITE" id="PS51032"/>
    </source>
</evidence>
<feature type="compositionally biased region" description="Basic residues" evidence="8">
    <location>
        <begin position="17"/>
        <end position="30"/>
    </location>
</feature>
<dbReference type="InterPro" id="IPR036955">
    <property type="entry name" value="AP2/ERF_dom_sf"/>
</dbReference>
<keyword evidence="6" id="KW-0539">Nucleus</keyword>
<feature type="domain" description="AP2/ERF" evidence="9">
    <location>
        <begin position="22"/>
        <end position="78"/>
    </location>
</feature>
<protein>
    <submittedName>
        <fullName evidence="10">DNA-binding domain-containing protein</fullName>
    </submittedName>
</protein>
<dbReference type="GO" id="GO:0003677">
    <property type="term" value="F:DNA binding"/>
    <property type="evidence" value="ECO:0007669"/>
    <property type="project" value="UniProtKB-KW"/>
</dbReference>
<keyword evidence="2" id="KW-0805">Transcription regulation</keyword>
<evidence type="ECO:0000256" key="4">
    <source>
        <dbReference type="ARBA" id="ARBA00023159"/>
    </source>
</evidence>
<organism evidence="10 11">
    <name type="scientific">Artemisia annua</name>
    <name type="common">Sweet wormwood</name>
    <dbReference type="NCBI Taxonomy" id="35608"/>
    <lineage>
        <taxon>Eukaryota</taxon>
        <taxon>Viridiplantae</taxon>
        <taxon>Streptophyta</taxon>
        <taxon>Embryophyta</taxon>
        <taxon>Tracheophyta</taxon>
        <taxon>Spermatophyta</taxon>
        <taxon>Magnoliopsida</taxon>
        <taxon>eudicotyledons</taxon>
        <taxon>Gunneridae</taxon>
        <taxon>Pentapetalae</taxon>
        <taxon>asterids</taxon>
        <taxon>campanulids</taxon>
        <taxon>Asterales</taxon>
        <taxon>Asteraceae</taxon>
        <taxon>Asteroideae</taxon>
        <taxon>Anthemideae</taxon>
        <taxon>Artemisiinae</taxon>
        <taxon>Artemisia</taxon>
    </lineage>
</organism>
<comment type="caution">
    <text evidence="10">The sequence shown here is derived from an EMBL/GenBank/DDBJ whole genome shotgun (WGS) entry which is preliminary data.</text>
</comment>